<reference evidence="2" key="1">
    <citation type="submission" date="2020-08" db="EMBL/GenBank/DDBJ databases">
        <title>Multicomponent nature underlies the extraordinary mechanical properties of spider dragline silk.</title>
        <authorList>
            <person name="Kono N."/>
            <person name="Nakamura H."/>
            <person name="Mori M."/>
            <person name="Yoshida Y."/>
            <person name="Ohtoshi R."/>
            <person name="Malay A.D."/>
            <person name="Moran D.A.P."/>
            <person name="Tomita M."/>
            <person name="Numata K."/>
            <person name="Arakawa K."/>
        </authorList>
    </citation>
    <scope>NUCLEOTIDE SEQUENCE</scope>
</reference>
<dbReference type="InterPro" id="IPR029058">
    <property type="entry name" value="AB_hydrolase_fold"/>
</dbReference>
<name>A0A8X6QWB8_NEPPI</name>
<protein>
    <submittedName>
        <fullName evidence="2">Uncharacterized protein</fullName>
    </submittedName>
</protein>
<dbReference type="Gene3D" id="3.40.50.1820">
    <property type="entry name" value="alpha/beta hydrolase"/>
    <property type="match status" value="1"/>
</dbReference>
<comment type="caution">
    <text evidence="2">The sequence shown here is derived from an EMBL/GenBank/DDBJ whole genome shotgun (WGS) entry which is preliminary data.</text>
</comment>
<accession>A0A8X6QWB8</accession>
<dbReference type="Proteomes" id="UP000887013">
    <property type="component" value="Unassembled WGS sequence"/>
</dbReference>
<feature type="non-terminal residue" evidence="2">
    <location>
        <position position="1"/>
    </location>
</feature>
<keyword evidence="3" id="KW-1185">Reference proteome</keyword>
<evidence type="ECO:0000313" key="2">
    <source>
        <dbReference type="EMBL" id="GFU46802.1"/>
    </source>
</evidence>
<dbReference type="SUPFAM" id="SSF53474">
    <property type="entry name" value="alpha/beta-Hydrolases"/>
    <property type="match status" value="1"/>
</dbReference>
<evidence type="ECO:0000256" key="1">
    <source>
        <dbReference type="SAM" id="Phobius"/>
    </source>
</evidence>
<dbReference type="EMBL" id="BMAW01086294">
    <property type="protein sequence ID" value="GFU46802.1"/>
    <property type="molecule type" value="Genomic_DNA"/>
</dbReference>
<keyword evidence="1" id="KW-1133">Transmembrane helix</keyword>
<organism evidence="2 3">
    <name type="scientific">Nephila pilipes</name>
    <name type="common">Giant wood spider</name>
    <name type="synonym">Nephila maculata</name>
    <dbReference type="NCBI Taxonomy" id="299642"/>
    <lineage>
        <taxon>Eukaryota</taxon>
        <taxon>Metazoa</taxon>
        <taxon>Ecdysozoa</taxon>
        <taxon>Arthropoda</taxon>
        <taxon>Chelicerata</taxon>
        <taxon>Arachnida</taxon>
        <taxon>Araneae</taxon>
        <taxon>Araneomorphae</taxon>
        <taxon>Entelegynae</taxon>
        <taxon>Araneoidea</taxon>
        <taxon>Nephilidae</taxon>
        <taxon>Nephila</taxon>
    </lineage>
</organism>
<keyword evidence="1" id="KW-0472">Membrane</keyword>
<proteinExistence type="predicted"/>
<sequence length="114" mass="13286">HIKKLIVGDTIFLAGYSFGSTLVLEMILQAERKPQQYPKVQEIIILDGSRLLITAYAKMYKYFDDEEEIHALCSFVMILGAEINLVEVRVYLYALLLSKRHLARFNIYRTVFPR</sequence>
<evidence type="ECO:0000313" key="3">
    <source>
        <dbReference type="Proteomes" id="UP000887013"/>
    </source>
</evidence>
<gene>
    <name evidence="2" type="ORF">NPIL_429951</name>
</gene>
<feature type="transmembrane region" description="Helical" evidence="1">
    <location>
        <begin position="6"/>
        <end position="28"/>
    </location>
</feature>
<dbReference type="AlphaFoldDB" id="A0A8X6QWB8"/>
<keyword evidence="1" id="KW-0812">Transmembrane</keyword>